<reference evidence="2 3" key="1">
    <citation type="submission" date="2020-08" db="EMBL/GenBank/DDBJ databases">
        <title>Genomic Encyclopedia of Type Strains, Phase IV (KMG-IV): sequencing the most valuable type-strain genomes for metagenomic binning, comparative biology and taxonomic classification.</title>
        <authorList>
            <person name="Goeker M."/>
        </authorList>
    </citation>
    <scope>NUCLEOTIDE SEQUENCE [LARGE SCALE GENOMIC DNA]</scope>
    <source>
        <strain evidence="2 3">DSM 101806</strain>
    </source>
</reference>
<name>A0A7W6NWT9_9SPHN</name>
<protein>
    <recommendedName>
        <fullName evidence="1">MEDS domain-containing protein</fullName>
    </recommendedName>
</protein>
<evidence type="ECO:0000313" key="3">
    <source>
        <dbReference type="Proteomes" id="UP000557392"/>
    </source>
</evidence>
<dbReference type="RefSeq" id="WP_183996069.1">
    <property type="nucleotide sequence ID" value="NZ_JACIEH010000001.1"/>
</dbReference>
<accession>A0A7W6NWT9</accession>
<evidence type="ECO:0000259" key="1">
    <source>
        <dbReference type="Pfam" id="PF14417"/>
    </source>
</evidence>
<keyword evidence="3" id="KW-1185">Reference proteome</keyword>
<evidence type="ECO:0000313" key="2">
    <source>
        <dbReference type="EMBL" id="MBB4097986.1"/>
    </source>
</evidence>
<dbReference type="AlphaFoldDB" id="A0A7W6NWT9"/>
<dbReference type="InterPro" id="IPR025847">
    <property type="entry name" value="MEDS_domain"/>
</dbReference>
<organism evidence="2 3">
    <name type="scientific">Sphingomonas kyeonggiensis</name>
    <dbReference type="NCBI Taxonomy" id="1268553"/>
    <lineage>
        <taxon>Bacteria</taxon>
        <taxon>Pseudomonadati</taxon>
        <taxon>Pseudomonadota</taxon>
        <taxon>Alphaproteobacteria</taxon>
        <taxon>Sphingomonadales</taxon>
        <taxon>Sphingomonadaceae</taxon>
        <taxon>Sphingomonas</taxon>
    </lineage>
</organism>
<feature type="domain" description="MEDS" evidence="1">
    <location>
        <begin position="37"/>
        <end position="198"/>
    </location>
</feature>
<dbReference type="EMBL" id="JACIEH010000001">
    <property type="protein sequence ID" value="MBB4097986.1"/>
    <property type="molecule type" value="Genomic_DNA"/>
</dbReference>
<dbReference type="Pfam" id="PF14417">
    <property type="entry name" value="MEDS"/>
    <property type="match status" value="1"/>
</dbReference>
<gene>
    <name evidence="2" type="ORF">GGR46_001519</name>
</gene>
<proteinExistence type="predicted"/>
<comment type="caution">
    <text evidence="2">The sequence shown here is derived from an EMBL/GenBank/DDBJ whole genome shotgun (WGS) entry which is preliminary data.</text>
</comment>
<sequence length="232" mass="26008">MLVSAGAGDGWMMTQDVDRVPGSAGLTGTDWDSLAGHVCGIFQDLDEQYRVMMPFFRGGIERGERAFHTVDPSRTQDHAERLAAGGIDVAGAIASGQLTINNWDQTFFDLGPWDNMQTVKLFRGLCADGRATGYPRTRFFCEYEYAKIIHTADEMLEYEATMQLHGFDSMNADDASICAYRIPEWTGEILVNALRTHPTVILNGHIHENPFFDRPQTVLSGLERKQRNRHCC</sequence>
<dbReference type="Proteomes" id="UP000557392">
    <property type="component" value="Unassembled WGS sequence"/>
</dbReference>